<evidence type="ECO:0000313" key="3">
    <source>
        <dbReference type="EMBL" id="PAP75399.1"/>
    </source>
</evidence>
<dbReference type="InterPro" id="IPR025965">
    <property type="entry name" value="FlgD/Vpr_Ig-like"/>
</dbReference>
<keyword evidence="1" id="KW-0732">Signal</keyword>
<accession>A0A271IY02</accession>
<protein>
    <recommendedName>
        <fullName evidence="2">FlgD/Vpr Ig-like domain-containing protein</fullName>
    </recommendedName>
</protein>
<evidence type="ECO:0000256" key="1">
    <source>
        <dbReference type="SAM" id="SignalP"/>
    </source>
</evidence>
<dbReference type="OrthoDB" id="9794725at2"/>
<dbReference type="AlphaFoldDB" id="A0A271IY02"/>
<dbReference type="RefSeq" id="WP_095509031.1">
    <property type="nucleotide sequence ID" value="NZ_MQWD01000001.1"/>
</dbReference>
<dbReference type="NCBIfam" id="TIGR04183">
    <property type="entry name" value="Por_Secre_tail"/>
    <property type="match status" value="1"/>
</dbReference>
<dbReference type="Gene3D" id="2.60.40.4070">
    <property type="match status" value="1"/>
</dbReference>
<keyword evidence="4" id="KW-1185">Reference proteome</keyword>
<dbReference type="InterPro" id="IPR011050">
    <property type="entry name" value="Pectin_lyase_fold/virulence"/>
</dbReference>
<comment type="caution">
    <text evidence="3">The sequence shown here is derived from an EMBL/GenBank/DDBJ whole genome shotgun (WGS) entry which is preliminary data.</text>
</comment>
<reference evidence="3 4" key="1">
    <citation type="submission" date="2016-11" db="EMBL/GenBank/DDBJ databases">
        <title>Study of marine rhodopsin-containing bacteria.</title>
        <authorList>
            <person name="Yoshizawa S."/>
            <person name="Kumagai Y."/>
            <person name="Kogure K."/>
        </authorList>
    </citation>
    <scope>NUCLEOTIDE SEQUENCE [LARGE SCALE GENOMIC DNA]</scope>
    <source>
        <strain evidence="3 4">SAORIC-28</strain>
    </source>
</reference>
<organism evidence="3 4">
    <name type="scientific">Rubrivirga marina</name>
    <dbReference type="NCBI Taxonomy" id="1196024"/>
    <lineage>
        <taxon>Bacteria</taxon>
        <taxon>Pseudomonadati</taxon>
        <taxon>Rhodothermota</taxon>
        <taxon>Rhodothermia</taxon>
        <taxon>Rhodothermales</taxon>
        <taxon>Rubricoccaceae</taxon>
        <taxon>Rubrivirga</taxon>
    </lineage>
</organism>
<feature type="chain" id="PRO_5012605669" description="FlgD/Vpr Ig-like domain-containing protein" evidence="1">
    <location>
        <begin position="21"/>
        <end position="570"/>
    </location>
</feature>
<dbReference type="InterPro" id="IPR026444">
    <property type="entry name" value="Secre_tail"/>
</dbReference>
<evidence type="ECO:0000313" key="4">
    <source>
        <dbReference type="Proteomes" id="UP000216339"/>
    </source>
</evidence>
<evidence type="ECO:0000259" key="2">
    <source>
        <dbReference type="Pfam" id="PF13860"/>
    </source>
</evidence>
<gene>
    <name evidence="3" type="ORF">BSZ37_02525</name>
</gene>
<dbReference type="Pfam" id="PF13860">
    <property type="entry name" value="FlgD_ig"/>
    <property type="match status" value="1"/>
</dbReference>
<feature type="domain" description="FlgD/Vpr Ig-like" evidence="2">
    <location>
        <begin position="500"/>
        <end position="557"/>
    </location>
</feature>
<name>A0A271IY02_9BACT</name>
<dbReference type="EMBL" id="MQWD01000001">
    <property type="protein sequence ID" value="PAP75399.1"/>
    <property type="molecule type" value="Genomic_DNA"/>
</dbReference>
<sequence length="570" mass="61132">MLRTPAVAAVLLLAAGAATAQTAPQTCPATDDVCVVQNGQTLNNVIDADTTATGDRIRDGRVYQLQRDGIYLIDSGINNVGWHLRIVGAEGEGALPQVYTAPNATSGNRVGDVFLQEGDITFRDFDFAGVLPPEAGGTLPFMSTTFVRTNASGYDLVMDNLTVVNLEAQIVRTQAALRKFEMTNSIWANSGWLGTDGTNFGAGKGIDLRDGSIDSLIFRNNTFINYTDRIIRHRSSTGPVQNMVFDHNTILNAVSYHGTLALGQVGNSVQITNNLWVDSFVAGEDSSDVVRQSEFDESGEVYASNGQAKLTWILSEPNETTTWTVANNYYAVSDEVAAFYETFGDGGGDDGNPDNGTDGDNDIIGPGSPLTDHIRSRISNPDLAFQEIDVELTDRPDAPVAMVTWYRTETGRTKDTSTFDVETDDYDRRDLAYFIGDFDPSYPTTSPAYTAADNGCPVGDLSWFPEVDVEACLMGVANEGDVARAALGLTNGPNPFRDATTIRFTLPAASDVALDVFDALGRRVGTLASGPLAAGDHTVRWAATDAASGVYVVRLQAGDVVASHRVLVVR</sequence>
<proteinExistence type="predicted"/>
<dbReference type="Proteomes" id="UP000216339">
    <property type="component" value="Unassembled WGS sequence"/>
</dbReference>
<feature type="signal peptide" evidence="1">
    <location>
        <begin position="1"/>
        <end position="20"/>
    </location>
</feature>
<dbReference type="SUPFAM" id="SSF51126">
    <property type="entry name" value="Pectin lyase-like"/>
    <property type="match status" value="1"/>
</dbReference>